<keyword evidence="2" id="KW-1185">Reference proteome</keyword>
<dbReference type="Proteomes" id="UP000583454">
    <property type="component" value="Unassembled WGS sequence"/>
</dbReference>
<evidence type="ECO:0008006" key="3">
    <source>
        <dbReference type="Google" id="ProtNLM"/>
    </source>
</evidence>
<proteinExistence type="predicted"/>
<dbReference type="RefSeq" id="WP_183571049.1">
    <property type="nucleotide sequence ID" value="NZ_JACHOP010000014.1"/>
</dbReference>
<organism evidence="1 2">
    <name type="scientific">Methylorubrum rhodinum</name>
    <dbReference type="NCBI Taxonomy" id="29428"/>
    <lineage>
        <taxon>Bacteria</taxon>
        <taxon>Pseudomonadati</taxon>
        <taxon>Pseudomonadota</taxon>
        <taxon>Alphaproteobacteria</taxon>
        <taxon>Hyphomicrobiales</taxon>
        <taxon>Methylobacteriaceae</taxon>
        <taxon>Methylorubrum</taxon>
    </lineage>
</organism>
<dbReference type="AlphaFoldDB" id="A0A840ZKI9"/>
<evidence type="ECO:0000313" key="2">
    <source>
        <dbReference type="Proteomes" id="UP000583454"/>
    </source>
</evidence>
<sequence length="328" mass="36163">MPLLTDAKKADLRVENFIFHVVHHGEAEPVLFDSTPIGEFEPFFIGRVVETLRGNRFVFEERSSTLGELRSAEGGPAAFVEASKALARQFHKDDGRFRRGILMVTTLATGPRKLYSLIKYDHERVIAFDVVDAGAALRAVVTGLTESAKALQKSALIELDADGGSLVVLDRSKPTGITDFFRDFLGVRRLHGEAELTQAVTRTLVRTVRAHAEELPAEITAQVKQRLVRIAEGRPDFDADRFFGDYFGVHGTDAVRATFDRHLAGQGFDGEGFTFEATALPNDGPRKYRTKEGVNIVVPEAARDTLSIETQPDGSTLVTIRTGHVTER</sequence>
<comment type="caution">
    <text evidence="1">The sequence shown here is derived from an EMBL/GenBank/DDBJ whole genome shotgun (WGS) entry which is preliminary data.</text>
</comment>
<name>A0A840ZKI9_9HYPH</name>
<dbReference type="EMBL" id="JACHOP010000014">
    <property type="protein sequence ID" value="MBB5758529.1"/>
    <property type="molecule type" value="Genomic_DNA"/>
</dbReference>
<evidence type="ECO:0000313" key="1">
    <source>
        <dbReference type="EMBL" id="MBB5758529.1"/>
    </source>
</evidence>
<protein>
    <recommendedName>
        <fullName evidence="3">Nucleoid-associated protein</fullName>
    </recommendedName>
</protein>
<gene>
    <name evidence="1" type="ORF">HNR00_003251</name>
</gene>
<accession>A0A840ZKI9</accession>
<reference evidence="1 2" key="1">
    <citation type="submission" date="2020-08" db="EMBL/GenBank/DDBJ databases">
        <title>Genomic Encyclopedia of Type Strains, Phase IV (KMG-IV): sequencing the most valuable type-strain genomes for metagenomic binning, comparative biology and taxonomic classification.</title>
        <authorList>
            <person name="Goeker M."/>
        </authorList>
    </citation>
    <scope>NUCLEOTIDE SEQUENCE [LARGE SCALE GENOMIC DNA]</scope>
    <source>
        <strain evidence="1 2">DSM 2163</strain>
    </source>
</reference>